<dbReference type="EMBL" id="GEDG01028658">
    <property type="protein sequence ID" value="JAP13033.1"/>
    <property type="molecule type" value="Transcribed_RNA"/>
</dbReference>
<evidence type="ECO:0000256" key="2">
    <source>
        <dbReference type="SAM" id="Phobius"/>
    </source>
</evidence>
<evidence type="ECO:0000313" key="3">
    <source>
        <dbReference type="EMBL" id="JAP13033.1"/>
    </source>
</evidence>
<sequence>MVQIERAWFGESICSDSGTSLSSNSLGLDSFWGLFVMAVIAAVLALVIFLTKFIHEHWHIIRRSNLSLRERTRILARKFDTKDYSCHTFKKSELRDVLADSTHDLDCSRSPHGNLSSLPSPRTTGPPSPSNSSHTDQMLHFPGEEGDSPSRGENEAVNGQVQMV</sequence>
<reference evidence="3" key="1">
    <citation type="submission" date="2015-12" db="EMBL/GenBank/DDBJ databases">
        <title>Gene expression during late stages of embryo sac development: a critical building block for successful pollen-pistil interactions.</title>
        <authorList>
            <person name="Liu Y."/>
            <person name="Joly V."/>
            <person name="Sabar M."/>
            <person name="Matton D.P."/>
        </authorList>
    </citation>
    <scope>NUCLEOTIDE SEQUENCE</scope>
</reference>
<keyword evidence="2" id="KW-0812">Transmembrane</keyword>
<proteinExistence type="predicted"/>
<feature type="transmembrane region" description="Helical" evidence="2">
    <location>
        <begin position="31"/>
        <end position="54"/>
    </location>
</feature>
<protein>
    <submittedName>
        <fullName evidence="3">Putative ovule protein</fullName>
    </submittedName>
</protein>
<feature type="region of interest" description="Disordered" evidence="1">
    <location>
        <begin position="107"/>
        <end position="164"/>
    </location>
</feature>
<name>A0A0V0GZ49_SOLCH</name>
<evidence type="ECO:0000256" key="1">
    <source>
        <dbReference type="SAM" id="MobiDB-lite"/>
    </source>
</evidence>
<organism evidence="3">
    <name type="scientific">Solanum chacoense</name>
    <name type="common">Chaco potato</name>
    <dbReference type="NCBI Taxonomy" id="4108"/>
    <lineage>
        <taxon>Eukaryota</taxon>
        <taxon>Viridiplantae</taxon>
        <taxon>Streptophyta</taxon>
        <taxon>Embryophyta</taxon>
        <taxon>Tracheophyta</taxon>
        <taxon>Spermatophyta</taxon>
        <taxon>Magnoliopsida</taxon>
        <taxon>eudicotyledons</taxon>
        <taxon>Gunneridae</taxon>
        <taxon>Pentapetalae</taxon>
        <taxon>asterids</taxon>
        <taxon>lamiids</taxon>
        <taxon>Solanales</taxon>
        <taxon>Solanaceae</taxon>
        <taxon>Solanoideae</taxon>
        <taxon>Solaneae</taxon>
        <taxon>Solanum</taxon>
    </lineage>
</organism>
<keyword evidence="2" id="KW-1133">Transmembrane helix</keyword>
<dbReference type="AlphaFoldDB" id="A0A0V0GZ49"/>
<accession>A0A0V0GZ49</accession>
<keyword evidence="2" id="KW-0472">Membrane</keyword>